<accession>A0A0A1MS15</accession>
<dbReference type="RefSeq" id="WP_042532349.1">
    <property type="nucleotide sequence ID" value="NZ_CDGG01000001.1"/>
</dbReference>
<name>A0A0A1MS15_9BACI</name>
<reference evidence="1 2" key="1">
    <citation type="submission" date="2014-11" db="EMBL/GenBank/DDBJ databases">
        <authorList>
            <person name="Urmite Genomes Urmite Genomes"/>
        </authorList>
    </citation>
    <scope>NUCLEOTIDE SEQUENCE [LARGE SCALE GENOMIC DNA]</scope>
    <source>
        <strain evidence="1 2">Oc5</strain>
    </source>
</reference>
<protein>
    <recommendedName>
        <fullName evidence="3">Lipoprotein</fullName>
    </recommendedName>
</protein>
<dbReference type="AlphaFoldDB" id="A0A0A1MS15"/>
<dbReference type="OrthoDB" id="290874at186817"/>
<dbReference type="Proteomes" id="UP000040453">
    <property type="component" value="Unassembled WGS sequence"/>
</dbReference>
<gene>
    <name evidence="1" type="ORF">BN997_02357</name>
</gene>
<evidence type="ECO:0000313" key="1">
    <source>
        <dbReference type="EMBL" id="CEI82489.1"/>
    </source>
</evidence>
<dbReference type="PROSITE" id="PS51257">
    <property type="entry name" value="PROKAR_LIPOPROTEIN"/>
    <property type="match status" value="1"/>
</dbReference>
<proteinExistence type="predicted"/>
<evidence type="ECO:0008006" key="3">
    <source>
        <dbReference type="Google" id="ProtNLM"/>
    </source>
</evidence>
<dbReference type="EMBL" id="CDGG01000001">
    <property type="protein sequence ID" value="CEI82489.1"/>
    <property type="molecule type" value="Genomic_DNA"/>
</dbReference>
<organism evidence="1 2">
    <name type="scientific">Oceanobacillus oncorhynchi</name>
    <dbReference type="NCBI Taxonomy" id="545501"/>
    <lineage>
        <taxon>Bacteria</taxon>
        <taxon>Bacillati</taxon>
        <taxon>Bacillota</taxon>
        <taxon>Bacilli</taxon>
        <taxon>Bacillales</taxon>
        <taxon>Bacillaceae</taxon>
        <taxon>Oceanobacillus</taxon>
    </lineage>
</organism>
<keyword evidence="2" id="KW-1185">Reference proteome</keyword>
<sequence>MKRVWLFFGLAGILLLSGCFNKSQKGDELIAFYNHWMENWEIDSSTYSSLNWAEDAEEMLLIIENDILPVLTKSVDYLEQTDLEYRAVNDLNELLLDRESYLLALFQELADELNPDSTESETEIALEKFNENSMPIADKNKEFAESLDTLMDKYHVYWITEYDSNGEELERLGKDR</sequence>
<evidence type="ECO:0000313" key="2">
    <source>
        <dbReference type="Proteomes" id="UP000040453"/>
    </source>
</evidence>
<dbReference type="STRING" id="545501.BN997_02357"/>